<keyword evidence="2" id="KW-0472">Membrane</keyword>
<organism evidence="3 4">
    <name type="scientific">Streptomyces luteolus</name>
    <dbReference type="NCBI Taxonomy" id="3043615"/>
    <lineage>
        <taxon>Bacteria</taxon>
        <taxon>Bacillati</taxon>
        <taxon>Actinomycetota</taxon>
        <taxon>Actinomycetes</taxon>
        <taxon>Kitasatosporales</taxon>
        <taxon>Streptomycetaceae</taxon>
        <taxon>Streptomyces</taxon>
    </lineage>
</organism>
<keyword evidence="2" id="KW-1133">Transmembrane helix</keyword>
<proteinExistence type="predicted"/>
<name>A0ABT6T8Z1_9ACTN</name>
<comment type="caution">
    <text evidence="3">The sequence shown here is derived from an EMBL/GenBank/DDBJ whole genome shotgun (WGS) entry which is preliminary data.</text>
</comment>
<protein>
    <submittedName>
        <fullName evidence="3">Uncharacterized protein</fullName>
    </submittedName>
</protein>
<evidence type="ECO:0000256" key="1">
    <source>
        <dbReference type="SAM" id="MobiDB-lite"/>
    </source>
</evidence>
<gene>
    <name evidence="3" type="ORF">QIT00_38555</name>
</gene>
<keyword evidence="2" id="KW-0812">Transmembrane</keyword>
<dbReference type="EMBL" id="JASCIS010000098">
    <property type="protein sequence ID" value="MDI3424350.1"/>
    <property type="molecule type" value="Genomic_DNA"/>
</dbReference>
<reference evidence="3 4" key="1">
    <citation type="submission" date="2023-05" db="EMBL/GenBank/DDBJ databases">
        <title>Draft genome sequence of Streptomyces sp. B-S-A12 isolated from a cave soil in Thailand.</title>
        <authorList>
            <person name="Chamroensaksri N."/>
            <person name="Muangham S."/>
        </authorList>
    </citation>
    <scope>NUCLEOTIDE SEQUENCE [LARGE SCALE GENOMIC DNA]</scope>
    <source>
        <strain evidence="3 4">B-S-A12</strain>
    </source>
</reference>
<keyword evidence="4" id="KW-1185">Reference proteome</keyword>
<feature type="region of interest" description="Disordered" evidence="1">
    <location>
        <begin position="1"/>
        <end position="31"/>
    </location>
</feature>
<dbReference type="Proteomes" id="UP001237105">
    <property type="component" value="Unassembled WGS sequence"/>
</dbReference>
<sequence length="68" mass="7366">MSEHIPHPCEAGSHLGNKRAGLEAGAKQERRDEEERLIRGLNLLCGTIAVLMVVAVSAAIIWALFEVS</sequence>
<feature type="transmembrane region" description="Helical" evidence="2">
    <location>
        <begin position="40"/>
        <end position="65"/>
    </location>
</feature>
<dbReference type="RefSeq" id="WP_282540169.1">
    <property type="nucleotide sequence ID" value="NZ_JASCIS010000098.1"/>
</dbReference>
<evidence type="ECO:0000313" key="4">
    <source>
        <dbReference type="Proteomes" id="UP001237105"/>
    </source>
</evidence>
<accession>A0ABT6T8Z1</accession>
<evidence type="ECO:0000256" key="2">
    <source>
        <dbReference type="SAM" id="Phobius"/>
    </source>
</evidence>
<evidence type="ECO:0000313" key="3">
    <source>
        <dbReference type="EMBL" id="MDI3424350.1"/>
    </source>
</evidence>